<dbReference type="InterPro" id="IPR050704">
    <property type="entry name" value="Peptidase_C85-like"/>
</dbReference>
<keyword evidence="4" id="KW-1185">Reference proteome</keyword>
<dbReference type="AlphaFoldDB" id="A0AAW1XW67"/>
<dbReference type="Proteomes" id="UP001457282">
    <property type="component" value="Unassembled WGS sequence"/>
</dbReference>
<dbReference type="EMBL" id="JBEDUW010000003">
    <property type="protein sequence ID" value="KAK9940078.1"/>
    <property type="molecule type" value="Genomic_DNA"/>
</dbReference>
<dbReference type="PANTHER" id="PTHR12419">
    <property type="entry name" value="OTU DOMAIN CONTAINING PROTEIN"/>
    <property type="match status" value="1"/>
</dbReference>
<dbReference type="GO" id="GO:0004843">
    <property type="term" value="F:cysteine-type deubiquitinase activity"/>
    <property type="evidence" value="ECO:0007669"/>
    <property type="project" value="TreeGrafter"/>
</dbReference>
<dbReference type="PANTHER" id="PTHR12419:SF111">
    <property type="entry name" value="OVARIAN TUMOR DOMAIN-CONTAINING DEUBIQUITINATING ENZYME 9"/>
    <property type="match status" value="1"/>
</dbReference>
<reference evidence="3 4" key="1">
    <citation type="journal article" date="2023" name="G3 (Bethesda)">
        <title>A chromosome-length genome assembly and annotation of blackberry (Rubus argutus, cv. 'Hillquist').</title>
        <authorList>
            <person name="Bruna T."/>
            <person name="Aryal R."/>
            <person name="Dudchenko O."/>
            <person name="Sargent D.J."/>
            <person name="Mead D."/>
            <person name="Buti M."/>
            <person name="Cavallini A."/>
            <person name="Hytonen T."/>
            <person name="Andres J."/>
            <person name="Pham M."/>
            <person name="Weisz D."/>
            <person name="Mascagni F."/>
            <person name="Usai G."/>
            <person name="Natali L."/>
            <person name="Bassil N."/>
            <person name="Fernandez G.E."/>
            <person name="Lomsadze A."/>
            <person name="Armour M."/>
            <person name="Olukolu B."/>
            <person name="Poorten T."/>
            <person name="Britton C."/>
            <person name="Davik J."/>
            <person name="Ashrafi H."/>
            <person name="Aiden E.L."/>
            <person name="Borodovsky M."/>
            <person name="Worthington M."/>
        </authorList>
    </citation>
    <scope>NUCLEOTIDE SEQUENCE [LARGE SCALE GENOMIC DNA]</scope>
    <source>
        <strain evidence="3">PI 553951</strain>
    </source>
</reference>
<dbReference type="SUPFAM" id="SSF54001">
    <property type="entry name" value="Cysteine proteinases"/>
    <property type="match status" value="1"/>
</dbReference>
<comment type="similarity">
    <text evidence="1">Belongs to the peptidase C85 family.</text>
</comment>
<feature type="transmembrane region" description="Helical" evidence="2">
    <location>
        <begin position="6"/>
        <end position="24"/>
    </location>
</feature>
<proteinExistence type="inferred from homology"/>
<dbReference type="Gene3D" id="3.90.70.80">
    <property type="match status" value="1"/>
</dbReference>
<organism evidence="3 4">
    <name type="scientific">Rubus argutus</name>
    <name type="common">Southern blackberry</name>
    <dbReference type="NCBI Taxonomy" id="59490"/>
    <lineage>
        <taxon>Eukaryota</taxon>
        <taxon>Viridiplantae</taxon>
        <taxon>Streptophyta</taxon>
        <taxon>Embryophyta</taxon>
        <taxon>Tracheophyta</taxon>
        <taxon>Spermatophyta</taxon>
        <taxon>Magnoliopsida</taxon>
        <taxon>eudicotyledons</taxon>
        <taxon>Gunneridae</taxon>
        <taxon>Pentapetalae</taxon>
        <taxon>rosids</taxon>
        <taxon>fabids</taxon>
        <taxon>Rosales</taxon>
        <taxon>Rosaceae</taxon>
        <taxon>Rosoideae</taxon>
        <taxon>Rosoideae incertae sedis</taxon>
        <taxon>Rubus</taxon>
    </lineage>
</organism>
<sequence length="151" mass="17829">MTFDFYWYYYLWTCILLSHWCNILNDQLKLYPEIYEGYVPMAYDEYLEKMSRSGEWAIMFTLQAAADLYGVKIFVITSFKDTCYIEILPSAERVETSLLPELLVIVIMLLVICLSFWAEVHYNSIYSEGVQESPKHIAATGIIEEQYYYDP</sequence>
<dbReference type="GO" id="GO:0016579">
    <property type="term" value="P:protein deubiquitination"/>
    <property type="evidence" value="ECO:0007669"/>
    <property type="project" value="TreeGrafter"/>
</dbReference>
<feature type="transmembrane region" description="Helical" evidence="2">
    <location>
        <begin position="98"/>
        <end position="118"/>
    </location>
</feature>
<dbReference type="InterPro" id="IPR038765">
    <property type="entry name" value="Papain-like_cys_pep_sf"/>
</dbReference>
<name>A0AAW1XW67_RUBAR</name>
<gene>
    <name evidence="3" type="ORF">M0R45_016753</name>
</gene>
<keyword evidence="2" id="KW-0812">Transmembrane</keyword>
<protein>
    <submittedName>
        <fullName evidence="3">Uncharacterized protein</fullName>
    </submittedName>
</protein>
<evidence type="ECO:0000313" key="3">
    <source>
        <dbReference type="EMBL" id="KAK9940078.1"/>
    </source>
</evidence>
<evidence type="ECO:0000256" key="1">
    <source>
        <dbReference type="ARBA" id="ARBA00010407"/>
    </source>
</evidence>
<evidence type="ECO:0000256" key="2">
    <source>
        <dbReference type="SAM" id="Phobius"/>
    </source>
</evidence>
<comment type="caution">
    <text evidence="3">The sequence shown here is derived from an EMBL/GenBank/DDBJ whole genome shotgun (WGS) entry which is preliminary data.</text>
</comment>
<evidence type="ECO:0000313" key="4">
    <source>
        <dbReference type="Proteomes" id="UP001457282"/>
    </source>
</evidence>
<keyword evidence="2" id="KW-1133">Transmembrane helix</keyword>
<accession>A0AAW1XW67</accession>
<keyword evidence="2" id="KW-0472">Membrane</keyword>